<dbReference type="VEuPathDB" id="FungiDB:PV06_00098"/>
<dbReference type="PANTHER" id="PTHR30502">
    <property type="entry name" value="2-KETO-3-DEOXY-L-RHAMNONATE ALDOLASE"/>
    <property type="match status" value="1"/>
</dbReference>
<dbReference type="InterPro" id="IPR050251">
    <property type="entry name" value="HpcH-HpaI_aldolase"/>
</dbReference>
<dbReference type="RefSeq" id="XP_016267616.1">
    <property type="nucleotide sequence ID" value="XM_016400563.1"/>
</dbReference>
<keyword evidence="3" id="KW-0456">Lyase</keyword>
<dbReference type="GO" id="GO:0016832">
    <property type="term" value="F:aldehyde-lyase activity"/>
    <property type="evidence" value="ECO:0007669"/>
    <property type="project" value="TreeGrafter"/>
</dbReference>
<dbReference type="HOGENOM" id="CLU_059964_3_0_1"/>
<dbReference type="SUPFAM" id="SSF51621">
    <property type="entry name" value="Phosphoenolpyruvate/pyruvate domain"/>
    <property type="match status" value="1"/>
</dbReference>
<dbReference type="OrthoDB" id="1621678at2759"/>
<dbReference type="Proteomes" id="UP000053342">
    <property type="component" value="Unassembled WGS sequence"/>
</dbReference>
<dbReference type="STRING" id="215243.A0A0D2DXP1"/>
<dbReference type="InterPro" id="IPR040442">
    <property type="entry name" value="Pyrv_kinase-like_dom_sf"/>
</dbReference>
<comment type="similarity">
    <text evidence="1">Belongs to the HpcH/HpaI aldolase family.</text>
</comment>
<accession>A0A0D2DXP1</accession>
<keyword evidence="6" id="KW-1185">Reference proteome</keyword>
<evidence type="ECO:0000259" key="4">
    <source>
        <dbReference type="Pfam" id="PF03328"/>
    </source>
</evidence>
<dbReference type="PANTHER" id="PTHR30502:SF0">
    <property type="entry name" value="PHOSPHOENOLPYRUVATE CARBOXYLASE FAMILY PROTEIN"/>
    <property type="match status" value="1"/>
</dbReference>
<evidence type="ECO:0000256" key="3">
    <source>
        <dbReference type="ARBA" id="ARBA00023239"/>
    </source>
</evidence>
<dbReference type="GeneID" id="27352172"/>
<dbReference type="InterPro" id="IPR005000">
    <property type="entry name" value="Aldolase/citrate-lyase_domain"/>
</dbReference>
<reference evidence="5 6" key="1">
    <citation type="submission" date="2015-01" db="EMBL/GenBank/DDBJ databases">
        <title>The Genome Sequence of Exophiala oligosperma CBS72588.</title>
        <authorList>
            <consortium name="The Broad Institute Genomics Platform"/>
            <person name="Cuomo C."/>
            <person name="de Hoog S."/>
            <person name="Gorbushina A."/>
            <person name="Stielow B."/>
            <person name="Teixiera M."/>
            <person name="Abouelleil A."/>
            <person name="Chapman S.B."/>
            <person name="Priest M."/>
            <person name="Young S.K."/>
            <person name="Wortman J."/>
            <person name="Nusbaum C."/>
            <person name="Birren B."/>
        </authorList>
    </citation>
    <scope>NUCLEOTIDE SEQUENCE [LARGE SCALE GENOMIC DNA]</scope>
    <source>
        <strain evidence="5 6">CBS 72588</strain>
    </source>
</reference>
<feature type="domain" description="HpcH/HpaI aldolase/citrate lyase" evidence="4">
    <location>
        <begin position="34"/>
        <end position="274"/>
    </location>
</feature>
<organism evidence="5 6">
    <name type="scientific">Exophiala oligosperma</name>
    <dbReference type="NCBI Taxonomy" id="215243"/>
    <lineage>
        <taxon>Eukaryota</taxon>
        <taxon>Fungi</taxon>
        <taxon>Dikarya</taxon>
        <taxon>Ascomycota</taxon>
        <taxon>Pezizomycotina</taxon>
        <taxon>Eurotiomycetes</taxon>
        <taxon>Chaetothyriomycetidae</taxon>
        <taxon>Chaetothyriales</taxon>
        <taxon>Herpotrichiellaceae</taxon>
        <taxon>Exophiala</taxon>
    </lineage>
</organism>
<dbReference type="EMBL" id="KN847332">
    <property type="protein sequence ID" value="KIW47400.1"/>
    <property type="molecule type" value="Genomic_DNA"/>
</dbReference>
<evidence type="ECO:0000256" key="2">
    <source>
        <dbReference type="ARBA" id="ARBA00022723"/>
    </source>
</evidence>
<dbReference type="GO" id="GO:0005737">
    <property type="term" value="C:cytoplasm"/>
    <property type="evidence" value="ECO:0007669"/>
    <property type="project" value="TreeGrafter"/>
</dbReference>
<name>A0A0D2DXP1_9EURO</name>
<evidence type="ECO:0000313" key="5">
    <source>
        <dbReference type="EMBL" id="KIW47400.1"/>
    </source>
</evidence>
<gene>
    <name evidence="5" type="ORF">PV06_00098</name>
</gene>
<keyword evidence="2" id="KW-0479">Metal-binding</keyword>
<protein>
    <recommendedName>
        <fullName evidence="4">HpcH/HpaI aldolase/citrate lyase domain-containing protein</fullName>
    </recommendedName>
</protein>
<evidence type="ECO:0000256" key="1">
    <source>
        <dbReference type="ARBA" id="ARBA00005568"/>
    </source>
</evidence>
<dbReference type="Pfam" id="PF03328">
    <property type="entry name" value="HpcH_HpaI"/>
    <property type="match status" value="1"/>
</dbReference>
<dbReference type="Gene3D" id="3.20.20.60">
    <property type="entry name" value="Phosphoenolpyruvate-binding domains"/>
    <property type="match status" value="1"/>
</dbReference>
<dbReference type="GO" id="GO:0046872">
    <property type="term" value="F:metal ion binding"/>
    <property type="evidence" value="ECO:0007669"/>
    <property type="project" value="UniProtKB-KW"/>
</dbReference>
<dbReference type="AlphaFoldDB" id="A0A0D2DXP1"/>
<sequence>MAAVMDNANTLRKTLNTGSGVSYGAWQMLPGTHLSRAIARAGFDWVCIDCEHGNIAGKLAPISLLRPLSRYTHEKEADRRTLLQYLDDAMHESIHAVASVGVSPVVRIPANEGWMVKRALDAGAHGIIVPLLYTVDDAKRLVQSAKFPPLGKRGFGSPFSQGSFDVKGNLSGIEYLQGANGNLLTAVQIETKEALGCVEEIAKVDGIDVLFVGPFDLGNNIGHPVTGDFPPELDAAIARILKAAQDEGKKSGIYSPSAEFANRYADMGFQMISVVNDMSAIPISMAKSLSKAKGCYGDAAQGPKQAAYSAASLVTQKKK</sequence>
<evidence type="ECO:0000313" key="6">
    <source>
        <dbReference type="Proteomes" id="UP000053342"/>
    </source>
</evidence>
<proteinExistence type="inferred from homology"/>
<dbReference type="InterPro" id="IPR015813">
    <property type="entry name" value="Pyrv/PenolPyrv_kinase-like_dom"/>
</dbReference>